<dbReference type="SMART" id="SM00317">
    <property type="entry name" value="SET"/>
    <property type="match status" value="1"/>
</dbReference>
<dbReference type="AlphaFoldDB" id="A0AA89CAD0"/>
<accession>A0AA89CAD0</accession>
<feature type="compositionally biased region" description="Low complexity" evidence="2">
    <location>
        <begin position="162"/>
        <end position="199"/>
    </location>
</feature>
<keyword evidence="5" id="KW-1185">Reference proteome</keyword>
<dbReference type="SUPFAM" id="SSF56349">
    <property type="entry name" value="DNA breaking-rejoining enzymes"/>
    <property type="match status" value="1"/>
</dbReference>
<dbReference type="PROSITE" id="PS50280">
    <property type="entry name" value="SET"/>
    <property type="match status" value="1"/>
</dbReference>
<gene>
    <name evidence="4" type="ORF">FSP39_000071</name>
</gene>
<proteinExistence type="predicted"/>
<name>A0AA89CAD0_PINIB</name>
<dbReference type="InterPro" id="IPR013762">
    <property type="entry name" value="Integrase-like_cat_sf"/>
</dbReference>
<dbReference type="Gene3D" id="1.10.443.10">
    <property type="entry name" value="Intergrase catalytic core"/>
    <property type="match status" value="1"/>
</dbReference>
<dbReference type="GO" id="GO:0015074">
    <property type="term" value="P:DNA integration"/>
    <property type="evidence" value="ECO:0007669"/>
    <property type="project" value="InterPro"/>
</dbReference>
<dbReference type="Pfam" id="PF00856">
    <property type="entry name" value="SET"/>
    <property type="match status" value="1"/>
</dbReference>
<dbReference type="PANTHER" id="PTHR33480:SF1">
    <property type="entry name" value="TYR RECOMBINASE DOMAIN-CONTAINING PROTEIN"/>
    <property type="match status" value="1"/>
</dbReference>
<evidence type="ECO:0000259" key="3">
    <source>
        <dbReference type="PROSITE" id="PS50280"/>
    </source>
</evidence>
<dbReference type="InterPro" id="IPR046341">
    <property type="entry name" value="SET_dom_sf"/>
</dbReference>
<dbReference type="GO" id="GO:0003677">
    <property type="term" value="F:DNA binding"/>
    <property type="evidence" value="ECO:0007669"/>
    <property type="project" value="InterPro"/>
</dbReference>
<keyword evidence="1" id="KW-0233">DNA recombination</keyword>
<sequence length="352" mass="40557">MCRTFQRIEIRGKKGRTVPVLLPPNLREHIEVLLQHRQEAGVHKDNKYLFPRSSFDSLNPLRSADCLRRFANEADLSFPENLTSTKLRKHVATISQVLDLSKSDLENMANFLGHDIEVHRSFYRIPQETLQVAKMGRLLTAFDNGTVSKYSGKPLDEIPVDEAASSSSHEPQSSRSQQSSQEPQSSRSQQSSQEQQASSFGVYSTKTFTKGSFILEYAGERRKAKEFEMKKEEKQTYVFHYKWNGEQYVIDATHSLDRLGRYVNDEAFGKPANNSVVKLKMINKQPRLCLFASRDIYEGEEIRYDYGDQEAPWRQVDVINVLKFTENLFLPFHQVSEQFLASRDKSQVKLMS</sequence>
<dbReference type="Proteomes" id="UP001186944">
    <property type="component" value="Unassembled WGS sequence"/>
</dbReference>
<dbReference type="SUPFAM" id="SSF82199">
    <property type="entry name" value="SET domain"/>
    <property type="match status" value="1"/>
</dbReference>
<dbReference type="EMBL" id="VSWD01000002">
    <property type="protein sequence ID" value="KAK3106804.1"/>
    <property type="molecule type" value="Genomic_DNA"/>
</dbReference>
<evidence type="ECO:0000313" key="4">
    <source>
        <dbReference type="EMBL" id="KAK3106804.1"/>
    </source>
</evidence>
<protein>
    <recommendedName>
        <fullName evidence="3">SET domain-containing protein</fullName>
    </recommendedName>
</protein>
<dbReference type="InterPro" id="IPR001214">
    <property type="entry name" value="SET_dom"/>
</dbReference>
<dbReference type="Gene3D" id="2.170.270.10">
    <property type="entry name" value="SET domain"/>
    <property type="match status" value="1"/>
</dbReference>
<dbReference type="GO" id="GO:0006310">
    <property type="term" value="P:DNA recombination"/>
    <property type="evidence" value="ECO:0007669"/>
    <property type="project" value="UniProtKB-KW"/>
</dbReference>
<evidence type="ECO:0000256" key="1">
    <source>
        <dbReference type="ARBA" id="ARBA00023172"/>
    </source>
</evidence>
<evidence type="ECO:0000256" key="2">
    <source>
        <dbReference type="SAM" id="MobiDB-lite"/>
    </source>
</evidence>
<organism evidence="4 5">
    <name type="scientific">Pinctada imbricata</name>
    <name type="common">Atlantic pearl-oyster</name>
    <name type="synonym">Pinctada martensii</name>
    <dbReference type="NCBI Taxonomy" id="66713"/>
    <lineage>
        <taxon>Eukaryota</taxon>
        <taxon>Metazoa</taxon>
        <taxon>Spiralia</taxon>
        <taxon>Lophotrochozoa</taxon>
        <taxon>Mollusca</taxon>
        <taxon>Bivalvia</taxon>
        <taxon>Autobranchia</taxon>
        <taxon>Pteriomorphia</taxon>
        <taxon>Pterioida</taxon>
        <taxon>Pterioidea</taxon>
        <taxon>Pteriidae</taxon>
        <taxon>Pinctada</taxon>
    </lineage>
</organism>
<comment type="caution">
    <text evidence="4">The sequence shown here is derived from an EMBL/GenBank/DDBJ whole genome shotgun (WGS) entry which is preliminary data.</text>
</comment>
<feature type="domain" description="SET" evidence="3">
    <location>
        <begin position="181"/>
        <end position="307"/>
    </location>
</feature>
<feature type="region of interest" description="Disordered" evidence="2">
    <location>
        <begin position="161"/>
        <end position="199"/>
    </location>
</feature>
<dbReference type="InterPro" id="IPR011010">
    <property type="entry name" value="DNA_brk_join_enz"/>
</dbReference>
<dbReference type="PANTHER" id="PTHR33480">
    <property type="entry name" value="SET DOMAIN-CONTAINING PROTEIN-RELATED"/>
    <property type="match status" value="1"/>
</dbReference>
<evidence type="ECO:0000313" key="5">
    <source>
        <dbReference type="Proteomes" id="UP001186944"/>
    </source>
</evidence>
<reference evidence="4" key="1">
    <citation type="submission" date="2019-08" db="EMBL/GenBank/DDBJ databases">
        <title>The improved chromosome-level genome for the pearl oyster Pinctada fucata martensii using PacBio sequencing and Hi-C.</title>
        <authorList>
            <person name="Zheng Z."/>
        </authorList>
    </citation>
    <scope>NUCLEOTIDE SEQUENCE</scope>
    <source>
        <strain evidence="4">ZZ-2019</strain>
        <tissue evidence="4">Adductor muscle</tissue>
    </source>
</reference>